<dbReference type="EMBL" id="VSSQ01142590">
    <property type="protein sequence ID" value="MPN63337.1"/>
    <property type="molecule type" value="Genomic_DNA"/>
</dbReference>
<evidence type="ECO:0000313" key="1">
    <source>
        <dbReference type="EMBL" id="MPN63337.1"/>
    </source>
</evidence>
<sequence>MLVFVEQVTTCETDGLRTVVVFHTRAFAHAADKQPVGLHRWERPVRKAAGFVRVGAGITN</sequence>
<protein>
    <submittedName>
        <fullName evidence="1">Uncharacterized protein</fullName>
    </submittedName>
</protein>
<name>A0A645JJ18_9ZZZZ</name>
<accession>A0A645JJ18</accession>
<dbReference type="AlphaFoldDB" id="A0A645JJ18"/>
<reference evidence="1" key="1">
    <citation type="submission" date="2019-08" db="EMBL/GenBank/DDBJ databases">
        <authorList>
            <person name="Kucharzyk K."/>
            <person name="Murdoch R.W."/>
            <person name="Higgins S."/>
            <person name="Loffler F."/>
        </authorList>
    </citation>
    <scope>NUCLEOTIDE SEQUENCE</scope>
</reference>
<gene>
    <name evidence="1" type="ORF">SDC9_211095</name>
</gene>
<organism evidence="1">
    <name type="scientific">bioreactor metagenome</name>
    <dbReference type="NCBI Taxonomy" id="1076179"/>
    <lineage>
        <taxon>unclassified sequences</taxon>
        <taxon>metagenomes</taxon>
        <taxon>ecological metagenomes</taxon>
    </lineage>
</organism>
<proteinExistence type="predicted"/>
<comment type="caution">
    <text evidence="1">The sequence shown here is derived from an EMBL/GenBank/DDBJ whole genome shotgun (WGS) entry which is preliminary data.</text>
</comment>